<dbReference type="InterPro" id="IPR000884">
    <property type="entry name" value="TSP1_rpt"/>
</dbReference>
<feature type="chain" id="PRO_5018291212" description="CCN TSP1 domain-containing protein" evidence="3">
    <location>
        <begin position="18"/>
        <end position="248"/>
    </location>
</feature>
<evidence type="ECO:0000313" key="5">
    <source>
        <dbReference type="Proteomes" id="UP000277928"/>
    </source>
</evidence>
<reference evidence="4 5" key="1">
    <citation type="submission" date="2018-08" db="EMBL/GenBank/DDBJ databases">
        <authorList>
            <person name="Laetsch R D."/>
            <person name="Stevens L."/>
            <person name="Kumar S."/>
            <person name="Blaxter L. M."/>
        </authorList>
    </citation>
    <scope>NUCLEOTIDE SEQUENCE [LARGE SCALE GENOMIC DNA]</scope>
</reference>
<evidence type="ECO:0000256" key="2">
    <source>
        <dbReference type="SAM" id="MobiDB-lite"/>
    </source>
</evidence>
<feature type="compositionally biased region" description="Basic and acidic residues" evidence="2">
    <location>
        <begin position="226"/>
        <end position="235"/>
    </location>
</feature>
<feature type="compositionally biased region" description="Low complexity" evidence="2">
    <location>
        <begin position="173"/>
        <end position="182"/>
    </location>
</feature>
<sequence length="248" mass="29061">MLLIYLFIFLFPQAHEAIIQKDESNPSTSESLIDLSNENWNQWSECTDSCGGCGKQNRTLIFQNGTKIVHVRHCNTKPCANVKKPCCEPFKFRNEKCLIEENEMELNDLRNEIREAVLAWDAIKPGNEQFDEEERKQAIDEWNSIRGMQYVDDKKFIDTSYFDETDLSLNITNNTSSSNVTNEQSIDNGDFDNGEFEGKRNYGGKNYKRRQRRYRQHLPRTQLKSQDAKKLEEPQKIFSTPIKSQWRN</sequence>
<dbReference type="InterPro" id="IPR036383">
    <property type="entry name" value="TSP1_rpt_sf"/>
</dbReference>
<evidence type="ECO:0000313" key="4">
    <source>
        <dbReference type="EMBL" id="VDK79251.1"/>
    </source>
</evidence>
<organism evidence="4 5">
    <name type="scientific">Litomosoides sigmodontis</name>
    <name type="common">Filarial nematode worm</name>
    <dbReference type="NCBI Taxonomy" id="42156"/>
    <lineage>
        <taxon>Eukaryota</taxon>
        <taxon>Metazoa</taxon>
        <taxon>Ecdysozoa</taxon>
        <taxon>Nematoda</taxon>
        <taxon>Chromadorea</taxon>
        <taxon>Rhabditida</taxon>
        <taxon>Spirurina</taxon>
        <taxon>Spiruromorpha</taxon>
        <taxon>Filarioidea</taxon>
        <taxon>Onchocercidae</taxon>
        <taxon>Litomosoides</taxon>
    </lineage>
</organism>
<evidence type="ECO:0000256" key="1">
    <source>
        <dbReference type="SAM" id="Coils"/>
    </source>
</evidence>
<dbReference type="STRING" id="42156.A0A3P6UP85"/>
<name>A0A3P6UP85_LITSI</name>
<proteinExistence type="predicted"/>
<dbReference type="OMA" id="NRQHLPR"/>
<keyword evidence="3" id="KW-0732">Signal</keyword>
<keyword evidence="5" id="KW-1185">Reference proteome</keyword>
<dbReference type="PROSITE" id="PS50092">
    <property type="entry name" value="TSP1"/>
    <property type="match status" value="1"/>
</dbReference>
<feature type="coiled-coil region" evidence="1">
    <location>
        <begin position="92"/>
        <end position="119"/>
    </location>
</feature>
<dbReference type="Proteomes" id="UP000277928">
    <property type="component" value="Unassembled WGS sequence"/>
</dbReference>
<accession>A0A3P6UP85</accession>
<dbReference type="EMBL" id="UYRX01000284">
    <property type="protein sequence ID" value="VDK79251.1"/>
    <property type="molecule type" value="Genomic_DNA"/>
</dbReference>
<dbReference type="OrthoDB" id="5876856at2759"/>
<feature type="region of interest" description="Disordered" evidence="2">
    <location>
        <begin position="220"/>
        <end position="248"/>
    </location>
</feature>
<keyword evidence="1" id="KW-0175">Coiled coil</keyword>
<evidence type="ECO:0008006" key="6">
    <source>
        <dbReference type="Google" id="ProtNLM"/>
    </source>
</evidence>
<evidence type="ECO:0000256" key="3">
    <source>
        <dbReference type="SAM" id="SignalP"/>
    </source>
</evidence>
<dbReference type="SUPFAM" id="SSF82895">
    <property type="entry name" value="TSP-1 type 1 repeat"/>
    <property type="match status" value="1"/>
</dbReference>
<gene>
    <name evidence="4" type="ORF">NLS_LOCUS4429</name>
</gene>
<feature type="signal peptide" evidence="3">
    <location>
        <begin position="1"/>
        <end position="17"/>
    </location>
</feature>
<protein>
    <recommendedName>
        <fullName evidence="6">CCN TSP1 domain-containing protein</fullName>
    </recommendedName>
</protein>
<feature type="region of interest" description="Disordered" evidence="2">
    <location>
        <begin position="173"/>
        <end position="207"/>
    </location>
</feature>
<feature type="compositionally biased region" description="Polar residues" evidence="2">
    <location>
        <begin position="237"/>
        <end position="248"/>
    </location>
</feature>
<dbReference type="Gene3D" id="2.20.100.10">
    <property type="entry name" value="Thrombospondin type-1 (TSP1) repeat"/>
    <property type="match status" value="1"/>
</dbReference>
<dbReference type="AlphaFoldDB" id="A0A3P6UP85"/>